<feature type="non-terminal residue" evidence="1">
    <location>
        <position position="1"/>
    </location>
</feature>
<dbReference type="EMBL" id="UNQJ01000008">
    <property type="protein sequence ID" value="SYZ33498.1"/>
    <property type="molecule type" value="Genomic_DNA"/>
</dbReference>
<accession>A0A383S687</accession>
<keyword evidence="2" id="KW-1185">Reference proteome</keyword>
<dbReference type="Proteomes" id="UP000263928">
    <property type="component" value="Unassembled WGS sequence"/>
</dbReference>
<name>A0A383S687_9ACTN</name>
<protein>
    <submittedName>
        <fullName evidence="1">Uncharacterized protein</fullName>
    </submittedName>
</protein>
<evidence type="ECO:0000313" key="1">
    <source>
        <dbReference type="EMBL" id="SYZ33498.1"/>
    </source>
</evidence>
<dbReference type="AlphaFoldDB" id="A0A383S687"/>
<proteinExistence type="predicted"/>
<organism evidence="1 2">
    <name type="scientific">Propionibacterium australiense</name>
    <dbReference type="NCBI Taxonomy" id="119981"/>
    <lineage>
        <taxon>Bacteria</taxon>
        <taxon>Bacillati</taxon>
        <taxon>Actinomycetota</taxon>
        <taxon>Actinomycetes</taxon>
        <taxon>Propionibacteriales</taxon>
        <taxon>Propionibacteriaceae</taxon>
        <taxon>Propionibacterium</taxon>
    </lineage>
</organism>
<gene>
    <name evidence="1" type="ORF">PROPAUS_1417</name>
</gene>
<sequence length="33" mass="3488">PAMSNGHAKNTCPCIDIDHKCCNGDATPRFAAK</sequence>
<evidence type="ECO:0000313" key="2">
    <source>
        <dbReference type="Proteomes" id="UP000263928"/>
    </source>
</evidence>
<reference evidence="2" key="1">
    <citation type="submission" date="2018-08" db="EMBL/GenBank/DDBJ databases">
        <authorList>
            <person name="Hornung B."/>
        </authorList>
    </citation>
    <scope>NUCLEOTIDE SEQUENCE [LARGE SCALE GENOMIC DNA]</scope>
</reference>